<evidence type="ECO:0000259" key="1">
    <source>
        <dbReference type="Pfam" id="PF00651"/>
    </source>
</evidence>
<proteinExistence type="predicted"/>
<dbReference type="InterPro" id="IPR000210">
    <property type="entry name" value="BTB/POZ_dom"/>
</dbReference>
<dbReference type="InterPro" id="IPR011333">
    <property type="entry name" value="SKP1/BTB/POZ_sf"/>
</dbReference>
<dbReference type="SUPFAM" id="SSF54695">
    <property type="entry name" value="POZ domain"/>
    <property type="match status" value="1"/>
</dbReference>
<comment type="caution">
    <text evidence="2">The sequence shown here is derived from an EMBL/GenBank/DDBJ whole genome shotgun (WGS) entry which is preliminary data.</text>
</comment>
<dbReference type="Pfam" id="PF00651">
    <property type="entry name" value="BTB"/>
    <property type="match status" value="1"/>
</dbReference>
<evidence type="ECO:0000313" key="3">
    <source>
        <dbReference type="Proteomes" id="UP000499080"/>
    </source>
</evidence>
<keyword evidence="3" id="KW-1185">Reference proteome</keyword>
<feature type="domain" description="BTB" evidence="1">
    <location>
        <begin position="349"/>
        <end position="427"/>
    </location>
</feature>
<protein>
    <recommendedName>
        <fullName evidence="1">BTB domain-containing protein</fullName>
    </recommendedName>
</protein>
<dbReference type="Proteomes" id="UP000499080">
    <property type="component" value="Unassembled WGS sequence"/>
</dbReference>
<name>A0A4Y2HPB8_ARAVE</name>
<gene>
    <name evidence="2" type="ORF">AVEN_211292_1</name>
</gene>
<accession>A0A4Y2HPB8</accession>
<evidence type="ECO:0000313" key="2">
    <source>
        <dbReference type="EMBL" id="GBM66939.1"/>
    </source>
</evidence>
<organism evidence="2 3">
    <name type="scientific">Araneus ventricosus</name>
    <name type="common">Orbweaver spider</name>
    <name type="synonym">Epeira ventricosa</name>
    <dbReference type="NCBI Taxonomy" id="182803"/>
    <lineage>
        <taxon>Eukaryota</taxon>
        <taxon>Metazoa</taxon>
        <taxon>Ecdysozoa</taxon>
        <taxon>Arthropoda</taxon>
        <taxon>Chelicerata</taxon>
        <taxon>Arachnida</taxon>
        <taxon>Araneae</taxon>
        <taxon>Araneomorphae</taxon>
        <taxon>Entelegynae</taxon>
        <taxon>Araneoidea</taxon>
        <taxon>Araneidae</taxon>
        <taxon>Araneus</taxon>
    </lineage>
</organism>
<reference evidence="2 3" key="1">
    <citation type="journal article" date="2019" name="Sci. Rep.">
        <title>Orb-weaving spider Araneus ventricosus genome elucidates the spidroin gene catalogue.</title>
        <authorList>
            <person name="Kono N."/>
            <person name="Nakamura H."/>
            <person name="Ohtoshi R."/>
            <person name="Moran D.A.P."/>
            <person name="Shinohara A."/>
            <person name="Yoshida Y."/>
            <person name="Fujiwara M."/>
            <person name="Mori M."/>
            <person name="Tomita M."/>
            <person name="Arakawa K."/>
        </authorList>
    </citation>
    <scope>NUCLEOTIDE SEQUENCE [LARGE SCALE GENOMIC DNA]</scope>
</reference>
<dbReference type="AlphaFoldDB" id="A0A4Y2HPB8"/>
<dbReference type="EMBL" id="BGPR01002053">
    <property type="protein sequence ID" value="GBM66939.1"/>
    <property type="molecule type" value="Genomic_DNA"/>
</dbReference>
<dbReference type="Gene3D" id="3.30.710.10">
    <property type="entry name" value="Potassium Channel Kv1.1, Chain A"/>
    <property type="match status" value="1"/>
</dbReference>
<sequence>MNPQNPEPNLEKMELADRKTDRSSNVYTNLEIRIEDFRECNELKFLNIPKDFELRYSHKNLEFGFYVAVYPNGLNKETEGWLTVFPEVRLYDSRNQSAHCGVISGTVSITDIEGNSRFPRSFQRYYAKERIFHMPGDIAYFFPEKLYQEMLTREDELLKYLERSFILNRADEFLSEGVLTVRCDFCSDLNAIVSWIASEPLYTARVVREPFKFSLCSINKAQTGALNDTLKANFNNVCLVFDFTFQVLTLPQFHESRKRFDVYGIPPESPMLSSDSKEESVLTLPQYHESRKRFGVYGIPPEPSSLSSKSKEISTDELEHIWMFGFVDNICQRFLLSLDERQDSLGTRLLQSSPVIRRMVNTDMRERRENCIELPNVKGKTFQRVLLFLVNGRLNYLQCDEVLDVYEFSHFFEMIDLQRICVETIVKAYEFEEVERIIDLYSDEYLSGLLESRRLGKLEEPLFKMEDIPNSDCYI</sequence>
<dbReference type="OrthoDB" id="6420138at2759"/>